<proteinExistence type="predicted"/>
<evidence type="ECO:0000256" key="1">
    <source>
        <dbReference type="ARBA" id="ARBA00022723"/>
    </source>
</evidence>
<evidence type="ECO:0000313" key="3">
    <source>
        <dbReference type="Proteomes" id="UP000001554"/>
    </source>
</evidence>
<organism evidence="3 4">
    <name type="scientific">Branchiostoma floridae</name>
    <name type="common">Florida lancelet</name>
    <name type="synonym">Amphioxus</name>
    <dbReference type="NCBI Taxonomy" id="7739"/>
    <lineage>
        <taxon>Eukaryota</taxon>
        <taxon>Metazoa</taxon>
        <taxon>Chordata</taxon>
        <taxon>Cephalochordata</taxon>
        <taxon>Leptocardii</taxon>
        <taxon>Amphioxiformes</taxon>
        <taxon>Branchiostomatidae</taxon>
        <taxon>Branchiostoma</taxon>
    </lineage>
</organism>
<protein>
    <submittedName>
        <fullName evidence="4">A disintegrin and metalloproteinase with thrombospondin motifs 9-like</fullName>
    </submittedName>
</protein>
<evidence type="ECO:0000259" key="2">
    <source>
        <dbReference type="PROSITE" id="PS51046"/>
    </source>
</evidence>
<dbReference type="Pfam" id="PF08685">
    <property type="entry name" value="GON"/>
    <property type="match status" value="1"/>
</dbReference>
<dbReference type="KEGG" id="bfo:118416373"/>
<accession>A0A9J7MRS9</accession>
<gene>
    <name evidence="4" type="primary">LOC118416373</name>
</gene>
<dbReference type="AlphaFoldDB" id="A0A9J7MRS9"/>
<reference evidence="3" key="1">
    <citation type="journal article" date="2020" name="Nat. Ecol. Evol.">
        <title>Deeply conserved synteny resolves early events in vertebrate evolution.</title>
        <authorList>
            <person name="Simakov O."/>
            <person name="Marletaz F."/>
            <person name="Yue J.X."/>
            <person name="O'Connell B."/>
            <person name="Jenkins J."/>
            <person name="Brandt A."/>
            <person name="Calef R."/>
            <person name="Tung C.H."/>
            <person name="Huang T.K."/>
            <person name="Schmutz J."/>
            <person name="Satoh N."/>
            <person name="Yu J.K."/>
            <person name="Putnam N.H."/>
            <person name="Green R.E."/>
            <person name="Rokhsar D.S."/>
        </authorList>
    </citation>
    <scope>NUCLEOTIDE SEQUENCE [LARGE SCALE GENOMIC DNA]</scope>
    <source>
        <strain evidence="3">S238N-H82</strain>
    </source>
</reference>
<keyword evidence="3" id="KW-1185">Reference proteome</keyword>
<dbReference type="PROSITE" id="PS51046">
    <property type="entry name" value="GON"/>
    <property type="match status" value="1"/>
</dbReference>
<dbReference type="GO" id="GO:0004222">
    <property type="term" value="F:metalloendopeptidase activity"/>
    <property type="evidence" value="ECO:0007669"/>
    <property type="project" value="InterPro"/>
</dbReference>
<dbReference type="GeneID" id="118416373"/>
<dbReference type="OMA" id="EGHRTEM"/>
<name>A0A9J7MRS9_BRAFL</name>
<sequence length="219" mass="24292">MARGLPNSCSEVQKLERARYDGEFYLHVHGKILKVYCRDMETTRPTEYITLASGDGRNYAEIYQKSLFNPNQCPHNGSRNSSCLCHDKGHPDAGYTVYEKVRINLDTMQISVSDMQFSRTVQGKAVPFGNAGDCYSTARCPQGAFNIDLSGTGLGVSPDTQWHTQGRFITADINRSQGIFMTADIHRSQDGSVVQGRCGGYCGTCFPNPVSGLRVRFLR</sequence>
<evidence type="ECO:0000313" key="4">
    <source>
        <dbReference type="RefSeq" id="XP_035677361.1"/>
    </source>
</evidence>
<dbReference type="RefSeq" id="XP_035677361.1">
    <property type="nucleotide sequence ID" value="XM_035821468.1"/>
</dbReference>
<dbReference type="Proteomes" id="UP000001554">
    <property type="component" value="Chromosome 5"/>
</dbReference>
<dbReference type="GO" id="GO:0008270">
    <property type="term" value="F:zinc ion binding"/>
    <property type="evidence" value="ECO:0007669"/>
    <property type="project" value="InterPro"/>
</dbReference>
<dbReference type="InterPro" id="IPR012314">
    <property type="entry name" value="Pept_M12B_GON-ADAMTSs"/>
</dbReference>
<dbReference type="OrthoDB" id="5948003at2759"/>
<reference evidence="4" key="2">
    <citation type="submission" date="2025-08" db="UniProtKB">
        <authorList>
            <consortium name="RefSeq"/>
        </authorList>
    </citation>
    <scope>IDENTIFICATION</scope>
    <source>
        <strain evidence="4">S238N-H82</strain>
        <tissue evidence="4">Testes</tissue>
    </source>
</reference>
<keyword evidence="1" id="KW-0479">Metal-binding</keyword>
<feature type="domain" description="GON" evidence="2">
    <location>
        <begin position="5"/>
        <end position="218"/>
    </location>
</feature>